<dbReference type="Proteomes" id="UP000030152">
    <property type="component" value="Unassembled WGS sequence"/>
</dbReference>
<gene>
    <name evidence="3" type="ORF">Q765_09040</name>
</gene>
<dbReference type="Gene3D" id="2.60.40.10">
    <property type="entry name" value="Immunoglobulins"/>
    <property type="match status" value="1"/>
</dbReference>
<organism evidence="3 4">
    <name type="scientific">Flavobacterium rivuli WB 3.3-2 = DSM 21788</name>
    <dbReference type="NCBI Taxonomy" id="1121895"/>
    <lineage>
        <taxon>Bacteria</taxon>
        <taxon>Pseudomonadati</taxon>
        <taxon>Bacteroidota</taxon>
        <taxon>Flavobacteriia</taxon>
        <taxon>Flavobacteriales</taxon>
        <taxon>Flavobacteriaceae</taxon>
        <taxon>Flavobacterium</taxon>
    </lineage>
</organism>
<dbReference type="InterPro" id="IPR045474">
    <property type="entry name" value="GEVED"/>
</dbReference>
<accession>A0A0A2M5Q5</accession>
<evidence type="ECO:0000259" key="2">
    <source>
        <dbReference type="PROSITE" id="PS50853"/>
    </source>
</evidence>
<keyword evidence="1" id="KW-0732">Signal</keyword>
<dbReference type="AlphaFoldDB" id="A0A0A2M5Q5"/>
<dbReference type="EMBL" id="JRLX01000008">
    <property type="protein sequence ID" value="KGO86763.1"/>
    <property type="molecule type" value="Genomic_DNA"/>
</dbReference>
<dbReference type="STRING" id="1121895.GCA_000378485_00137"/>
<dbReference type="InterPro" id="IPR003961">
    <property type="entry name" value="FN3_dom"/>
</dbReference>
<dbReference type="Pfam" id="PF20009">
    <property type="entry name" value="GEVED"/>
    <property type="match status" value="1"/>
</dbReference>
<dbReference type="InterPro" id="IPR026444">
    <property type="entry name" value="Secre_tail"/>
</dbReference>
<dbReference type="InterPro" id="IPR013783">
    <property type="entry name" value="Ig-like_fold"/>
</dbReference>
<dbReference type="NCBIfam" id="TIGR04183">
    <property type="entry name" value="Por_Secre_tail"/>
    <property type="match status" value="1"/>
</dbReference>
<dbReference type="InterPro" id="IPR036116">
    <property type="entry name" value="FN3_sf"/>
</dbReference>
<sequence>MIKLTNRSPFVIKLKNRQTNKFQQKTAMLNFYKNKEITFRFGKAALLSSFLFLSTANAQENCTVPQNFTTGNGIAHTTLAWDVPSTLPAYGYEWEVRLTGSETIIQSGSVQNTSLLIQNLSANTEYTFTVRAHCATMVYSEWATEIVNTRALSASLTTQIGTGADANAFFGSSYGPIMYANIVQRNGSVANMLFTEAEMETAGIPQGAGITGVAFNKINAANNNADTYPETRVRVLAANSETVAPLSMLTTLGDIEDTHTELMDNADYQLPDTIGWIDFNFDTPFTYNGQSLEIATVMYQNGQTAPFSTWITWQYTAGFRDYMIGAWPINTVPLDENVVLSHNNGGGQYKDRPNMQVYYTVSNVPVIVTATTTDGAPAEITVNNGTLQLAAAVAPATASQTLVWEISEGTEFATIDQNGLISGFANGDVVARAVSADDGTVFGEITIVISGQAPCSINFPDNAEPISLVQFAGINNDSETTTGGITPAYEDFKTLIPAAEVALGQEYTITVKGNTNGPFTHQVVAYIDWNKNNSFEDEGEAYIIGALVNSTGTDDVAVSSTITVPTDAPLGVTTMRVTKKFNVAALPCNTLGYGQAEDYSLNVNREIVAGADGIATTLISLYPNPTTDNVHLQTEQEIKSIEVFNSLGQSVIKANGKDISLATLSNGIYLLKADTVNGKNHTFRVVKK</sequence>
<keyword evidence="4" id="KW-1185">Reference proteome</keyword>
<dbReference type="Pfam" id="PF02368">
    <property type="entry name" value="Big_2"/>
    <property type="match status" value="1"/>
</dbReference>
<evidence type="ECO:0000313" key="3">
    <source>
        <dbReference type="EMBL" id="KGO86763.1"/>
    </source>
</evidence>
<proteinExistence type="predicted"/>
<name>A0A0A2M5Q5_9FLAO</name>
<dbReference type="SUPFAM" id="SSF49265">
    <property type="entry name" value="Fibronectin type III"/>
    <property type="match status" value="1"/>
</dbReference>
<dbReference type="Pfam" id="PF18962">
    <property type="entry name" value="Por_Secre_tail"/>
    <property type="match status" value="1"/>
</dbReference>
<evidence type="ECO:0000313" key="4">
    <source>
        <dbReference type="Proteomes" id="UP000030152"/>
    </source>
</evidence>
<reference evidence="3 4" key="1">
    <citation type="submission" date="2013-09" db="EMBL/GenBank/DDBJ databases">
        <authorList>
            <person name="Zeng Z."/>
            <person name="Chen C."/>
        </authorList>
    </citation>
    <scope>NUCLEOTIDE SEQUENCE [LARGE SCALE GENOMIC DNA]</scope>
    <source>
        <strain evidence="3 4">WB 3.3-2</strain>
    </source>
</reference>
<feature type="domain" description="Fibronectin type-III" evidence="2">
    <location>
        <begin position="64"/>
        <end position="154"/>
    </location>
</feature>
<evidence type="ECO:0000256" key="1">
    <source>
        <dbReference type="ARBA" id="ARBA00022729"/>
    </source>
</evidence>
<dbReference type="InterPro" id="IPR003343">
    <property type="entry name" value="Big_2"/>
</dbReference>
<protein>
    <recommendedName>
        <fullName evidence="2">Fibronectin type-III domain-containing protein</fullName>
    </recommendedName>
</protein>
<comment type="caution">
    <text evidence="3">The sequence shown here is derived from an EMBL/GenBank/DDBJ whole genome shotgun (WGS) entry which is preliminary data.</text>
</comment>
<dbReference type="OrthoDB" id="9805760at2"/>
<dbReference type="Gene3D" id="2.60.40.1080">
    <property type="match status" value="1"/>
</dbReference>
<dbReference type="PROSITE" id="PS50853">
    <property type="entry name" value="FN3"/>
    <property type="match status" value="1"/>
</dbReference>
<dbReference type="CDD" id="cd00063">
    <property type="entry name" value="FN3"/>
    <property type="match status" value="1"/>
</dbReference>
<dbReference type="eggNOG" id="COG3227">
    <property type="taxonomic scope" value="Bacteria"/>
</dbReference>